<evidence type="ECO:0000313" key="1">
    <source>
        <dbReference type="EMBL" id="KFL63008.1"/>
    </source>
</evidence>
<organism evidence="1 2">
    <name type="scientific">Trichophyton rubrum (strain ATCC MYA-4607 / CBS 118892)</name>
    <name type="common">Athlete's foot fungus</name>
    <dbReference type="NCBI Taxonomy" id="559305"/>
    <lineage>
        <taxon>Eukaryota</taxon>
        <taxon>Fungi</taxon>
        <taxon>Dikarya</taxon>
        <taxon>Ascomycota</taxon>
        <taxon>Pezizomycotina</taxon>
        <taxon>Eurotiomycetes</taxon>
        <taxon>Eurotiomycetidae</taxon>
        <taxon>Onygenales</taxon>
        <taxon>Arthrodermataceae</taxon>
        <taxon>Trichophyton</taxon>
    </lineage>
</organism>
<accession>A0A080WYC9</accession>
<protein>
    <submittedName>
        <fullName evidence="1">Uncharacterized protein</fullName>
    </submittedName>
</protein>
<proteinExistence type="predicted"/>
<sequence>MPLRLLAGAKNEHPISPPILTLSLGQLEKMKRDHGSECSAKRGDHLGVENALQLPALGGEEGDGSCGGSSSARQSDHFDARRRCRVRRWHEQRRAAVCRPYRLPHWLVDASGLAATIGRVCCQTAPECLQQTVTLLQRQLLQHRRHV</sequence>
<dbReference type="HOGENOM" id="CLU_1769429_0_0_1"/>
<evidence type="ECO:0000313" key="2">
    <source>
        <dbReference type="Proteomes" id="UP000008864"/>
    </source>
</evidence>
<dbReference type="AlphaFoldDB" id="A0A080WYC9"/>
<keyword evidence="2" id="KW-1185">Reference proteome</keyword>
<dbReference type="EMBL" id="GG700660">
    <property type="protein sequence ID" value="KFL63008.1"/>
    <property type="molecule type" value="Genomic_DNA"/>
</dbReference>
<name>A0A080WYC9_TRIRC</name>
<dbReference type="Proteomes" id="UP000008864">
    <property type="component" value="Unassembled WGS sequence"/>
</dbReference>
<dbReference type="InParanoid" id="A0A080WYC9"/>
<gene>
    <name evidence="1" type="ORF">TERG_12676</name>
</gene>
<reference evidence="2" key="1">
    <citation type="journal article" date="2012" name="MBio">
        <title>Comparative genome analysis of Trichophyton rubrum and related dermatophytes reveals candidate genes involved in infection.</title>
        <authorList>
            <person name="Martinez D.A."/>
            <person name="Oliver B.G."/>
            <person name="Graeser Y."/>
            <person name="Goldberg J.M."/>
            <person name="Li W."/>
            <person name="Martinez-Rossi N.M."/>
            <person name="Monod M."/>
            <person name="Shelest E."/>
            <person name="Barton R.C."/>
            <person name="Birch E."/>
            <person name="Brakhage A.A."/>
            <person name="Chen Z."/>
            <person name="Gurr S.J."/>
            <person name="Heiman D."/>
            <person name="Heitman J."/>
            <person name="Kosti I."/>
            <person name="Rossi A."/>
            <person name="Saif S."/>
            <person name="Samalova M."/>
            <person name="Saunders C.W."/>
            <person name="Shea T."/>
            <person name="Summerbell R.C."/>
            <person name="Xu J."/>
            <person name="Young S."/>
            <person name="Zeng Q."/>
            <person name="Birren B.W."/>
            <person name="Cuomo C.A."/>
            <person name="White T.C."/>
        </authorList>
    </citation>
    <scope>NUCLEOTIDE SEQUENCE [LARGE SCALE GENOMIC DNA]</scope>
    <source>
        <strain evidence="2">ATCC MYA-4607 / CBS 118892</strain>
    </source>
</reference>
<dbReference type="RefSeq" id="XP_047607515.1">
    <property type="nucleotide sequence ID" value="XM_047751604.1"/>
</dbReference>
<dbReference type="GeneID" id="71777810"/>